<reference evidence="7" key="3">
    <citation type="submission" date="2015-06" db="UniProtKB">
        <authorList>
            <consortium name="EnsemblProtists"/>
        </authorList>
    </citation>
    <scope>IDENTIFICATION</scope>
</reference>
<dbReference type="Proteomes" id="UP000011087">
    <property type="component" value="Unassembled WGS sequence"/>
</dbReference>
<gene>
    <name evidence="6" type="ORF">GUITHDRAFT_101366</name>
</gene>
<dbReference type="HOGENOM" id="CLU_676981_0_0_1"/>
<dbReference type="EnsemblProtists" id="EKX52916">
    <property type="protein sequence ID" value="EKX52916"/>
    <property type="gene ID" value="GUITHDRAFT_101366"/>
</dbReference>
<evidence type="ECO:0000256" key="4">
    <source>
        <dbReference type="PROSITE-ProRule" id="PRU00339"/>
    </source>
</evidence>
<dbReference type="AlphaFoldDB" id="L1JWG9"/>
<dbReference type="InterPro" id="IPR013105">
    <property type="entry name" value="TPR_2"/>
</dbReference>
<protein>
    <submittedName>
        <fullName evidence="6 7">Uncharacterized protein</fullName>
    </submittedName>
</protein>
<dbReference type="Gene3D" id="1.25.40.10">
    <property type="entry name" value="Tetratricopeptide repeat domain"/>
    <property type="match status" value="1"/>
</dbReference>
<dbReference type="eggNOG" id="KOG0546">
    <property type="taxonomic scope" value="Eukaryota"/>
</dbReference>
<dbReference type="InterPro" id="IPR050754">
    <property type="entry name" value="FKBP4/5/8-like"/>
</dbReference>
<organism evidence="6">
    <name type="scientific">Guillardia theta (strain CCMP2712)</name>
    <name type="common">Cryptophyte</name>
    <dbReference type="NCBI Taxonomy" id="905079"/>
    <lineage>
        <taxon>Eukaryota</taxon>
        <taxon>Cryptophyceae</taxon>
        <taxon>Pyrenomonadales</taxon>
        <taxon>Geminigeraceae</taxon>
        <taxon>Guillardia</taxon>
    </lineage>
</organism>
<dbReference type="KEGG" id="gtt:GUITHDRAFT_101366"/>
<dbReference type="Pfam" id="PF07719">
    <property type="entry name" value="TPR_2"/>
    <property type="match status" value="1"/>
</dbReference>
<dbReference type="OrthoDB" id="245563at2759"/>
<dbReference type="OMA" id="YALCGAQ"/>
<evidence type="ECO:0000313" key="6">
    <source>
        <dbReference type="EMBL" id="EKX52916.1"/>
    </source>
</evidence>
<accession>L1JWG9</accession>
<dbReference type="GeneID" id="17309561"/>
<feature type="region of interest" description="Disordered" evidence="5">
    <location>
        <begin position="1"/>
        <end position="40"/>
    </location>
</feature>
<sequence>MQRGTQEGERMGGEGEEEKGRGRDEAMKVEGEDKMEEDEDEEISFKYVYIPCDDGKEIQECVMRAKKSQSMQCMLDYLRPYFAEAAKIKSEEQRRKLKENISAELAKNAAKGGMKSDDISATMIDSMTESQFVDIVPLIPAVAACNWMSVTMYVDDKGSAKELPVNARATAIVSMAGGSVSVLGDAFVARAYDNEAEDLVRHDFLLEELAADAPWLREAWRVKLIVEGNRDSKGKEDEHLDEARIVSKVLEDGFPFVPPLHQPVHQDARKEAAEKIRAKGNEYFKQGSFEDALFEYYKSVRYLSIMPAVLDDKATASLVSALSNAAACWLKLEKYKLCDKLCSNTLQLEPKNVKALFRKGMALRGMQQWQEALTALEQAASLNPSDAAVAAERAKAEKDVKKHLYGW</sequence>
<evidence type="ECO:0000256" key="1">
    <source>
        <dbReference type="ARBA" id="ARBA00022553"/>
    </source>
</evidence>
<evidence type="ECO:0000313" key="8">
    <source>
        <dbReference type="Proteomes" id="UP000011087"/>
    </source>
</evidence>
<dbReference type="RefSeq" id="XP_005839896.1">
    <property type="nucleotide sequence ID" value="XM_005839839.1"/>
</dbReference>
<keyword evidence="2" id="KW-0677">Repeat</keyword>
<keyword evidence="3 4" id="KW-0802">TPR repeat</keyword>
<reference evidence="6 8" key="1">
    <citation type="journal article" date="2012" name="Nature">
        <title>Algal genomes reveal evolutionary mosaicism and the fate of nucleomorphs.</title>
        <authorList>
            <consortium name="DOE Joint Genome Institute"/>
            <person name="Curtis B.A."/>
            <person name="Tanifuji G."/>
            <person name="Burki F."/>
            <person name="Gruber A."/>
            <person name="Irimia M."/>
            <person name="Maruyama S."/>
            <person name="Arias M.C."/>
            <person name="Ball S.G."/>
            <person name="Gile G.H."/>
            <person name="Hirakawa Y."/>
            <person name="Hopkins J.F."/>
            <person name="Kuo A."/>
            <person name="Rensing S.A."/>
            <person name="Schmutz J."/>
            <person name="Symeonidi A."/>
            <person name="Elias M."/>
            <person name="Eveleigh R.J."/>
            <person name="Herman E.K."/>
            <person name="Klute M.J."/>
            <person name="Nakayama T."/>
            <person name="Obornik M."/>
            <person name="Reyes-Prieto A."/>
            <person name="Armbrust E.V."/>
            <person name="Aves S.J."/>
            <person name="Beiko R.G."/>
            <person name="Coutinho P."/>
            <person name="Dacks J.B."/>
            <person name="Durnford D.G."/>
            <person name="Fast N.M."/>
            <person name="Green B.R."/>
            <person name="Grisdale C.J."/>
            <person name="Hempel F."/>
            <person name="Henrissat B."/>
            <person name="Hoppner M.P."/>
            <person name="Ishida K."/>
            <person name="Kim E."/>
            <person name="Koreny L."/>
            <person name="Kroth P.G."/>
            <person name="Liu Y."/>
            <person name="Malik S.B."/>
            <person name="Maier U.G."/>
            <person name="McRose D."/>
            <person name="Mock T."/>
            <person name="Neilson J.A."/>
            <person name="Onodera N.T."/>
            <person name="Poole A.M."/>
            <person name="Pritham E.J."/>
            <person name="Richards T.A."/>
            <person name="Rocap G."/>
            <person name="Roy S.W."/>
            <person name="Sarai C."/>
            <person name="Schaack S."/>
            <person name="Shirato S."/>
            <person name="Slamovits C.H."/>
            <person name="Spencer D.F."/>
            <person name="Suzuki S."/>
            <person name="Worden A.Z."/>
            <person name="Zauner S."/>
            <person name="Barry K."/>
            <person name="Bell C."/>
            <person name="Bharti A.K."/>
            <person name="Crow J.A."/>
            <person name="Grimwood J."/>
            <person name="Kramer R."/>
            <person name="Lindquist E."/>
            <person name="Lucas S."/>
            <person name="Salamov A."/>
            <person name="McFadden G.I."/>
            <person name="Lane C.E."/>
            <person name="Keeling P.J."/>
            <person name="Gray M.W."/>
            <person name="Grigoriev I.V."/>
            <person name="Archibald J.M."/>
        </authorList>
    </citation>
    <scope>NUCLEOTIDE SEQUENCE</scope>
    <source>
        <strain evidence="6 8">CCMP2712</strain>
    </source>
</reference>
<dbReference type="STRING" id="905079.L1JWG9"/>
<dbReference type="SMART" id="SM00028">
    <property type="entry name" value="TPR"/>
    <property type="match status" value="3"/>
</dbReference>
<reference evidence="8" key="2">
    <citation type="submission" date="2012-11" db="EMBL/GenBank/DDBJ databases">
        <authorList>
            <person name="Kuo A."/>
            <person name="Curtis B.A."/>
            <person name="Tanifuji G."/>
            <person name="Burki F."/>
            <person name="Gruber A."/>
            <person name="Irimia M."/>
            <person name="Maruyama S."/>
            <person name="Arias M.C."/>
            <person name="Ball S.G."/>
            <person name="Gile G.H."/>
            <person name="Hirakawa Y."/>
            <person name="Hopkins J.F."/>
            <person name="Rensing S.A."/>
            <person name="Schmutz J."/>
            <person name="Symeonidi A."/>
            <person name="Elias M."/>
            <person name="Eveleigh R.J."/>
            <person name="Herman E.K."/>
            <person name="Klute M.J."/>
            <person name="Nakayama T."/>
            <person name="Obornik M."/>
            <person name="Reyes-Prieto A."/>
            <person name="Armbrust E.V."/>
            <person name="Aves S.J."/>
            <person name="Beiko R.G."/>
            <person name="Coutinho P."/>
            <person name="Dacks J.B."/>
            <person name="Durnford D.G."/>
            <person name="Fast N.M."/>
            <person name="Green B.R."/>
            <person name="Grisdale C."/>
            <person name="Hempe F."/>
            <person name="Henrissat B."/>
            <person name="Hoppner M.P."/>
            <person name="Ishida K.-I."/>
            <person name="Kim E."/>
            <person name="Koreny L."/>
            <person name="Kroth P.G."/>
            <person name="Liu Y."/>
            <person name="Malik S.-B."/>
            <person name="Maier U.G."/>
            <person name="McRose D."/>
            <person name="Mock T."/>
            <person name="Neilson J.A."/>
            <person name="Onodera N.T."/>
            <person name="Poole A.M."/>
            <person name="Pritham E.J."/>
            <person name="Richards T.A."/>
            <person name="Rocap G."/>
            <person name="Roy S.W."/>
            <person name="Sarai C."/>
            <person name="Schaack S."/>
            <person name="Shirato S."/>
            <person name="Slamovits C.H."/>
            <person name="Spencer D.F."/>
            <person name="Suzuki S."/>
            <person name="Worden A.Z."/>
            <person name="Zauner S."/>
            <person name="Barry K."/>
            <person name="Bell C."/>
            <person name="Bharti A.K."/>
            <person name="Crow J.A."/>
            <person name="Grimwood J."/>
            <person name="Kramer R."/>
            <person name="Lindquist E."/>
            <person name="Lucas S."/>
            <person name="Salamov A."/>
            <person name="McFadden G.I."/>
            <person name="Lane C.E."/>
            <person name="Keeling P.J."/>
            <person name="Gray M.W."/>
            <person name="Grigoriev I.V."/>
            <person name="Archibald J.M."/>
        </authorList>
    </citation>
    <scope>NUCLEOTIDE SEQUENCE</scope>
    <source>
        <strain evidence="8">CCMP2712</strain>
    </source>
</reference>
<dbReference type="SUPFAM" id="SSF48452">
    <property type="entry name" value="TPR-like"/>
    <property type="match status" value="1"/>
</dbReference>
<dbReference type="PROSITE" id="PS50005">
    <property type="entry name" value="TPR"/>
    <property type="match status" value="1"/>
</dbReference>
<evidence type="ECO:0000256" key="5">
    <source>
        <dbReference type="SAM" id="MobiDB-lite"/>
    </source>
</evidence>
<name>L1JWG9_GUITC</name>
<evidence type="ECO:0000256" key="2">
    <source>
        <dbReference type="ARBA" id="ARBA00022737"/>
    </source>
</evidence>
<dbReference type="PANTHER" id="PTHR46512">
    <property type="entry name" value="PEPTIDYLPROLYL ISOMERASE"/>
    <property type="match status" value="1"/>
</dbReference>
<evidence type="ECO:0000256" key="3">
    <source>
        <dbReference type="ARBA" id="ARBA00022803"/>
    </source>
</evidence>
<dbReference type="InterPro" id="IPR019734">
    <property type="entry name" value="TPR_rpt"/>
</dbReference>
<proteinExistence type="predicted"/>
<keyword evidence="8" id="KW-1185">Reference proteome</keyword>
<feature type="repeat" description="TPR" evidence="4">
    <location>
        <begin position="353"/>
        <end position="386"/>
    </location>
</feature>
<dbReference type="PaxDb" id="55529-EKX52916"/>
<dbReference type="InterPro" id="IPR011990">
    <property type="entry name" value="TPR-like_helical_dom_sf"/>
</dbReference>
<feature type="compositionally biased region" description="Basic and acidic residues" evidence="5">
    <location>
        <begin position="1"/>
        <end position="32"/>
    </location>
</feature>
<dbReference type="EMBL" id="JH992971">
    <property type="protein sequence ID" value="EKX52916.1"/>
    <property type="molecule type" value="Genomic_DNA"/>
</dbReference>
<evidence type="ECO:0000313" key="7">
    <source>
        <dbReference type="EnsemblProtists" id="EKX52916"/>
    </source>
</evidence>
<keyword evidence="1" id="KW-0597">Phosphoprotein</keyword>